<keyword evidence="1" id="KW-0812">Transmembrane</keyword>
<sequence>MTTAPVPPLTDPTVRIPAPIPAQIPAPISGPLPQQPRRVVDAGRLWSGGLATALVAALAGLVGALVVRVVTGLVPATHALGTSTFGTAGVVVLCTLAATAALVATGIAHLLLLSTPRPLEYLGWIVGLGTATAVVLPFVTTASLGGALALAAVHLVIGLAVATLTGNAAAASMRVAARAREV</sequence>
<keyword evidence="1" id="KW-0472">Membrane</keyword>
<protein>
    <submittedName>
        <fullName evidence="2">Uncharacterized protein</fullName>
    </submittedName>
</protein>
<feature type="transmembrane region" description="Helical" evidence="1">
    <location>
        <begin position="90"/>
        <end position="114"/>
    </location>
</feature>
<feature type="transmembrane region" description="Helical" evidence="1">
    <location>
        <begin position="146"/>
        <end position="170"/>
    </location>
</feature>
<dbReference type="EMBL" id="BAABIC010000006">
    <property type="protein sequence ID" value="GAA4686690.1"/>
    <property type="molecule type" value="Genomic_DNA"/>
</dbReference>
<dbReference type="Proteomes" id="UP001500325">
    <property type="component" value="Unassembled WGS sequence"/>
</dbReference>
<evidence type="ECO:0000313" key="3">
    <source>
        <dbReference type="Proteomes" id="UP001500325"/>
    </source>
</evidence>
<name>A0ABP8WC94_9PSEU</name>
<accession>A0ABP8WC94</accession>
<feature type="transmembrane region" description="Helical" evidence="1">
    <location>
        <begin position="121"/>
        <end position="140"/>
    </location>
</feature>
<proteinExistence type="predicted"/>
<keyword evidence="1" id="KW-1133">Transmembrane helix</keyword>
<dbReference type="RefSeq" id="WP_345380342.1">
    <property type="nucleotide sequence ID" value="NZ_BAABIC010000006.1"/>
</dbReference>
<evidence type="ECO:0000313" key="2">
    <source>
        <dbReference type="EMBL" id="GAA4686690.1"/>
    </source>
</evidence>
<evidence type="ECO:0000256" key="1">
    <source>
        <dbReference type="SAM" id="Phobius"/>
    </source>
</evidence>
<dbReference type="Pfam" id="PF19545">
    <property type="entry name" value="DUF6069"/>
    <property type="match status" value="1"/>
</dbReference>
<reference evidence="3" key="1">
    <citation type="journal article" date="2019" name="Int. J. Syst. Evol. Microbiol.">
        <title>The Global Catalogue of Microorganisms (GCM) 10K type strain sequencing project: providing services to taxonomists for standard genome sequencing and annotation.</title>
        <authorList>
            <consortium name="The Broad Institute Genomics Platform"/>
            <consortium name="The Broad Institute Genome Sequencing Center for Infectious Disease"/>
            <person name="Wu L."/>
            <person name="Ma J."/>
        </authorList>
    </citation>
    <scope>NUCLEOTIDE SEQUENCE [LARGE SCALE GENOMIC DNA]</scope>
    <source>
        <strain evidence="3">JCM 18055</strain>
    </source>
</reference>
<gene>
    <name evidence="2" type="ORF">GCM10023215_22800</name>
</gene>
<dbReference type="InterPro" id="IPR045713">
    <property type="entry name" value="DUF6069"/>
</dbReference>
<keyword evidence="3" id="KW-1185">Reference proteome</keyword>
<feature type="transmembrane region" description="Helical" evidence="1">
    <location>
        <begin position="45"/>
        <end position="70"/>
    </location>
</feature>
<organism evidence="2 3">
    <name type="scientific">Pseudonocardia yuanmonensis</name>
    <dbReference type="NCBI Taxonomy" id="1095914"/>
    <lineage>
        <taxon>Bacteria</taxon>
        <taxon>Bacillati</taxon>
        <taxon>Actinomycetota</taxon>
        <taxon>Actinomycetes</taxon>
        <taxon>Pseudonocardiales</taxon>
        <taxon>Pseudonocardiaceae</taxon>
        <taxon>Pseudonocardia</taxon>
    </lineage>
</organism>
<comment type="caution">
    <text evidence="2">The sequence shown here is derived from an EMBL/GenBank/DDBJ whole genome shotgun (WGS) entry which is preliminary data.</text>
</comment>